<accession>A0A8H6K5Z7</accession>
<reference evidence="15" key="1">
    <citation type="journal article" date="2020" name="Phytopathology">
        <title>Genome Sequence Resources of Colletotrichum truncatum, C. plurivorum, C. musicola, and C. sojae: Four Species Pathogenic to Soybean (Glycine max).</title>
        <authorList>
            <person name="Rogerio F."/>
            <person name="Boufleur T.R."/>
            <person name="Ciampi-Guillardi M."/>
            <person name="Sukno S.A."/>
            <person name="Thon M.R."/>
            <person name="Massola Junior N.S."/>
            <person name="Baroncelli R."/>
        </authorList>
    </citation>
    <scope>NUCLEOTIDE SEQUENCE</scope>
    <source>
        <strain evidence="15">LFN0074</strain>
    </source>
</reference>
<keyword evidence="5 12" id="KW-0560">Oxidoreductase</keyword>
<dbReference type="GO" id="GO:0046872">
    <property type="term" value="F:metal ion binding"/>
    <property type="evidence" value="ECO:0007669"/>
    <property type="project" value="UniProtKB-UniRule"/>
</dbReference>
<feature type="compositionally biased region" description="Gly residues" evidence="13">
    <location>
        <begin position="42"/>
        <end position="51"/>
    </location>
</feature>
<feature type="binding site" evidence="9">
    <location>
        <position position="237"/>
    </location>
    <ligand>
        <name>Ca(2+)</name>
        <dbReference type="ChEBI" id="CHEBI:29108"/>
        <label>2</label>
    </ligand>
</feature>
<comment type="caution">
    <text evidence="15">The sequence shown here is derived from an EMBL/GenBank/DDBJ whole genome shotgun (WGS) entry which is preliminary data.</text>
</comment>
<evidence type="ECO:0000256" key="2">
    <source>
        <dbReference type="ARBA" id="ARBA00022559"/>
    </source>
</evidence>
<dbReference type="InterPro" id="IPR010255">
    <property type="entry name" value="Haem_peroxidase_sf"/>
</dbReference>
<evidence type="ECO:0000256" key="5">
    <source>
        <dbReference type="ARBA" id="ARBA00023002"/>
    </source>
</evidence>
<dbReference type="PANTHER" id="PTHR31356">
    <property type="entry name" value="THYLAKOID LUMENAL 29 KDA PROTEIN, CHLOROPLASTIC-RELATED"/>
    <property type="match status" value="1"/>
</dbReference>
<feature type="site" description="Transition state stabilizer" evidence="10">
    <location>
        <position position="83"/>
    </location>
</feature>
<dbReference type="InterPro" id="IPR001621">
    <property type="entry name" value="Ligninase"/>
</dbReference>
<comment type="cofactor">
    <cofactor evidence="9">
        <name>heme b</name>
        <dbReference type="ChEBI" id="CHEBI:60344"/>
    </cofactor>
    <text evidence="9">Binds 1 heme b (iron(II)-protoporphyrin IX) group per subunit.</text>
</comment>
<dbReference type="Proteomes" id="UP000639643">
    <property type="component" value="Unassembled WGS sequence"/>
</dbReference>
<dbReference type="GO" id="GO:0042744">
    <property type="term" value="P:hydrogen peroxide catabolic process"/>
    <property type="evidence" value="ECO:0007669"/>
    <property type="project" value="TreeGrafter"/>
</dbReference>
<feature type="binding site" evidence="9">
    <location>
        <position position="88"/>
    </location>
    <ligand>
        <name>Ca(2+)</name>
        <dbReference type="ChEBI" id="CHEBI:29108"/>
        <label>1</label>
    </ligand>
</feature>
<dbReference type="GO" id="GO:0000302">
    <property type="term" value="P:response to reactive oxygen species"/>
    <property type="evidence" value="ECO:0007669"/>
    <property type="project" value="TreeGrafter"/>
</dbReference>
<comment type="similarity">
    <text evidence="1 12">Belongs to the peroxidase family. Ligninase subfamily.</text>
</comment>
<comment type="cofactor">
    <cofactor evidence="9 12">
        <name>Ca(2+)</name>
        <dbReference type="ChEBI" id="CHEBI:29108"/>
    </cofactor>
    <text evidence="9 12">Binds 2 calcium ions per subunit.</text>
</comment>
<feature type="binding site" description="axial binding residue" evidence="9">
    <location>
        <position position="212"/>
    </location>
    <ligand>
        <name>heme b</name>
        <dbReference type="ChEBI" id="CHEBI:60344"/>
    </ligand>
    <ligandPart>
        <name>Fe</name>
        <dbReference type="ChEBI" id="CHEBI:18248"/>
    </ligandPart>
</feature>
<feature type="compositionally biased region" description="Basic and acidic residues" evidence="13">
    <location>
        <begin position="31"/>
        <end position="41"/>
    </location>
</feature>
<keyword evidence="2 12" id="KW-0575">Peroxidase</keyword>
<dbReference type="InterPro" id="IPR030476">
    <property type="entry name" value="Pentaxin_CS"/>
</dbReference>
<evidence type="ECO:0000256" key="10">
    <source>
        <dbReference type="PIRSR" id="PIRSR601621-3"/>
    </source>
</evidence>
<dbReference type="Gene3D" id="1.10.520.10">
    <property type="match status" value="1"/>
</dbReference>
<dbReference type="PROSITE" id="PS00289">
    <property type="entry name" value="PTX_1"/>
    <property type="match status" value="1"/>
</dbReference>
<keyword evidence="16" id="KW-1185">Reference proteome</keyword>
<evidence type="ECO:0000256" key="13">
    <source>
        <dbReference type="SAM" id="MobiDB-lite"/>
    </source>
</evidence>
<dbReference type="InterPro" id="IPR002016">
    <property type="entry name" value="Haem_peroxidase"/>
</dbReference>
<keyword evidence="7" id="KW-0325">Glycoprotein</keyword>
<evidence type="ECO:0000313" key="15">
    <source>
        <dbReference type="EMBL" id="KAF6825714.1"/>
    </source>
</evidence>
<feature type="binding site" evidence="9">
    <location>
        <position position="232"/>
    </location>
    <ligand>
        <name>Ca(2+)</name>
        <dbReference type="ChEBI" id="CHEBI:29108"/>
        <label>2</label>
    </ligand>
</feature>
<sequence length="318" mass="33472">MRSSSLLLAGLLALSNAAVLPSAEDFSSLEIRKGGGGDDKGGSSGSGGGSGKCPDVWGRVNADLNPLFMVGNQCNDLARAAIRAIFHDCGSWDTSQGFSGGCDGSLVLGVNPDIELNRAENRGLQAVAKVLKDLAAKHNVPVADMIVFAGNAAIFLCPGGPKVRTYIGRTDTTNSAKPGGLPDVFDTAQNLFSLFQAKGYGAEDLAALLGAHSTSTQNFVDETKKNASQDSTPGQWDVSYYKETYDFATKKTAAPGVFVFPSDEKLATQTDVGKKFQGFIGNQNKWASSFQNAMEKMALFGNNKGSMADCTDSIQKLQ</sequence>
<evidence type="ECO:0000259" key="14">
    <source>
        <dbReference type="PROSITE" id="PS50873"/>
    </source>
</evidence>
<dbReference type="GO" id="GO:0034599">
    <property type="term" value="P:cellular response to oxidative stress"/>
    <property type="evidence" value="ECO:0007669"/>
    <property type="project" value="InterPro"/>
</dbReference>
<protein>
    <recommendedName>
        <fullName evidence="12">Peroxidase</fullName>
        <ecNumber evidence="12">1.11.1.-</ecNumber>
    </recommendedName>
</protein>
<feature type="binding site" evidence="9">
    <location>
        <position position="101"/>
    </location>
    <ligand>
        <name>Ca(2+)</name>
        <dbReference type="ChEBI" id="CHEBI:29108"/>
        <label>1</label>
    </ligand>
</feature>
<dbReference type="InterPro" id="IPR044831">
    <property type="entry name" value="Ccp1-like"/>
</dbReference>
<evidence type="ECO:0000256" key="11">
    <source>
        <dbReference type="PIRSR" id="PIRSR601621-4"/>
    </source>
</evidence>
<dbReference type="GO" id="GO:0020037">
    <property type="term" value="F:heme binding"/>
    <property type="evidence" value="ECO:0007669"/>
    <property type="project" value="UniProtKB-UniRule"/>
</dbReference>
<feature type="binding site" evidence="9">
    <location>
        <position position="230"/>
    </location>
    <ligand>
        <name>Ca(2+)</name>
        <dbReference type="ChEBI" id="CHEBI:29108"/>
        <label>2</label>
    </ligand>
</feature>
<feature type="binding site" evidence="9">
    <location>
        <position position="105"/>
    </location>
    <ligand>
        <name>Ca(2+)</name>
        <dbReference type="ChEBI" id="CHEBI:29108"/>
        <label>1</label>
    </ligand>
</feature>
<feature type="binding site" evidence="9">
    <location>
        <position position="213"/>
    </location>
    <ligand>
        <name>Ca(2+)</name>
        <dbReference type="ChEBI" id="CHEBI:29108"/>
        <label>2</label>
    </ligand>
</feature>
<keyword evidence="3 9" id="KW-0349">Heme</keyword>
<organism evidence="15 16">
    <name type="scientific">Colletotrichum musicola</name>
    <dbReference type="NCBI Taxonomy" id="2175873"/>
    <lineage>
        <taxon>Eukaryota</taxon>
        <taxon>Fungi</taxon>
        <taxon>Dikarya</taxon>
        <taxon>Ascomycota</taxon>
        <taxon>Pezizomycotina</taxon>
        <taxon>Sordariomycetes</taxon>
        <taxon>Hypocreomycetidae</taxon>
        <taxon>Glomerellales</taxon>
        <taxon>Glomerellaceae</taxon>
        <taxon>Colletotrichum</taxon>
        <taxon>Colletotrichum orchidearum species complex</taxon>
    </lineage>
</organism>
<dbReference type="SUPFAM" id="SSF48113">
    <property type="entry name" value="Heme-dependent peroxidases"/>
    <property type="match status" value="1"/>
</dbReference>
<dbReference type="Pfam" id="PF00141">
    <property type="entry name" value="peroxidase"/>
    <property type="match status" value="1"/>
</dbReference>
<name>A0A8H6K5Z7_9PEZI</name>
<keyword evidence="9 12" id="KW-0106">Calcium</keyword>
<evidence type="ECO:0000256" key="8">
    <source>
        <dbReference type="PIRSR" id="PIRSR601621-1"/>
    </source>
</evidence>
<feature type="disulfide bond" evidence="11">
    <location>
        <begin position="74"/>
        <end position="157"/>
    </location>
</feature>
<dbReference type="EC" id="1.11.1.-" evidence="12"/>
<evidence type="ECO:0000256" key="7">
    <source>
        <dbReference type="ARBA" id="ARBA00023180"/>
    </source>
</evidence>
<dbReference type="PROSITE" id="PS00436">
    <property type="entry name" value="PEROXIDASE_2"/>
    <property type="match status" value="1"/>
</dbReference>
<feature type="active site" description="Proton acceptor" evidence="8">
    <location>
        <position position="87"/>
    </location>
</feature>
<dbReference type="PRINTS" id="PR00462">
    <property type="entry name" value="LIGNINASE"/>
</dbReference>
<proteinExistence type="inferred from homology"/>
<keyword evidence="11" id="KW-1015">Disulfide bond</keyword>
<feature type="binding site" evidence="9">
    <location>
        <position position="103"/>
    </location>
    <ligand>
        <name>Ca(2+)</name>
        <dbReference type="ChEBI" id="CHEBI:29108"/>
        <label>1</label>
    </ligand>
</feature>
<evidence type="ECO:0000256" key="1">
    <source>
        <dbReference type="ARBA" id="ARBA00006089"/>
    </source>
</evidence>
<feature type="chain" id="PRO_5034708514" description="Peroxidase" evidence="12">
    <location>
        <begin position="18"/>
        <end position="318"/>
    </location>
</feature>
<dbReference type="GO" id="GO:0004601">
    <property type="term" value="F:peroxidase activity"/>
    <property type="evidence" value="ECO:0007669"/>
    <property type="project" value="UniProtKB-KW"/>
</dbReference>
<evidence type="ECO:0000256" key="12">
    <source>
        <dbReference type="RuleBase" id="RU363051"/>
    </source>
</evidence>
<dbReference type="AlphaFoldDB" id="A0A8H6K5Z7"/>
<keyword evidence="4 9" id="KW-0479">Metal-binding</keyword>
<dbReference type="PROSITE" id="PS50873">
    <property type="entry name" value="PEROXIDASE_4"/>
    <property type="match status" value="1"/>
</dbReference>
<keyword evidence="6 9" id="KW-0408">Iron</keyword>
<feature type="signal peptide" evidence="12">
    <location>
        <begin position="1"/>
        <end position="17"/>
    </location>
</feature>
<dbReference type="OrthoDB" id="2113341at2759"/>
<feature type="domain" description="Plant heme peroxidase family profile" evidence="14">
    <location>
        <begin position="77"/>
        <end position="315"/>
    </location>
</feature>
<evidence type="ECO:0000256" key="3">
    <source>
        <dbReference type="ARBA" id="ARBA00022617"/>
    </source>
</evidence>
<evidence type="ECO:0000313" key="16">
    <source>
        <dbReference type="Proteomes" id="UP000639643"/>
    </source>
</evidence>
<keyword evidence="12" id="KW-0732">Signal</keyword>
<gene>
    <name evidence="15" type="ORF">CMUS01_09717</name>
</gene>
<dbReference type="PRINTS" id="PR00458">
    <property type="entry name" value="PEROXIDASE"/>
</dbReference>
<dbReference type="PANTHER" id="PTHR31356:SF66">
    <property type="entry name" value="CATALASE-PEROXIDASE"/>
    <property type="match status" value="1"/>
</dbReference>
<feature type="region of interest" description="Disordered" evidence="13">
    <location>
        <begin position="31"/>
        <end position="51"/>
    </location>
</feature>
<dbReference type="Gene3D" id="1.10.420.10">
    <property type="entry name" value="Peroxidase, domain 2"/>
    <property type="match status" value="1"/>
</dbReference>
<evidence type="ECO:0000256" key="4">
    <source>
        <dbReference type="ARBA" id="ARBA00022723"/>
    </source>
</evidence>
<dbReference type="EMBL" id="WIGM01000421">
    <property type="protein sequence ID" value="KAF6825714.1"/>
    <property type="molecule type" value="Genomic_DNA"/>
</dbReference>
<evidence type="ECO:0000256" key="9">
    <source>
        <dbReference type="PIRSR" id="PIRSR601621-2"/>
    </source>
</evidence>
<evidence type="ECO:0000256" key="6">
    <source>
        <dbReference type="ARBA" id="ARBA00023004"/>
    </source>
</evidence>
<dbReference type="InterPro" id="IPR019794">
    <property type="entry name" value="Peroxidases_AS"/>
</dbReference>